<evidence type="ECO:0000313" key="2">
    <source>
        <dbReference type="Proteomes" id="UP000075615"/>
    </source>
</evidence>
<name>A0A150XVX0_9BACT</name>
<organism evidence="1 2">
    <name type="scientific">Roseivirga echinicomitans</name>
    <dbReference type="NCBI Taxonomy" id="296218"/>
    <lineage>
        <taxon>Bacteria</taxon>
        <taxon>Pseudomonadati</taxon>
        <taxon>Bacteroidota</taxon>
        <taxon>Cytophagia</taxon>
        <taxon>Cytophagales</taxon>
        <taxon>Roseivirgaceae</taxon>
        <taxon>Roseivirga</taxon>
    </lineage>
</organism>
<dbReference type="OrthoDB" id="8704783at2"/>
<dbReference type="STRING" id="296218.AWN68_13760"/>
<gene>
    <name evidence="1" type="ORF">AWN68_13760</name>
</gene>
<reference evidence="1 2" key="1">
    <citation type="submission" date="2016-01" db="EMBL/GenBank/DDBJ databases">
        <title>Genome sequencing of Roseivirga echinicomitans KMM 6058.</title>
        <authorList>
            <person name="Selvaratnam C."/>
            <person name="Thevarajoo S."/>
            <person name="Goh K.M."/>
            <person name="Ee R."/>
            <person name="Chan K.-G."/>
            <person name="Chong C.S."/>
        </authorList>
    </citation>
    <scope>NUCLEOTIDE SEQUENCE [LARGE SCALE GENOMIC DNA]</scope>
    <source>
        <strain evidence="1 2">KMM 6058</strain>
    </source>
</reference>
<accession>A0A150XVX0</accession>
<dbReference type="AlphaFoldDB" id="A0A150XVX0"/>
<evidence type="ECO:0008006" key="3">
    <source>
        <dbReference type="Google" id="ProtNLM"/>
    </source>
</evidence>
<keyword evidence="2" id="KW-1185">Reference proteome</keyword>
<protein>
    <recommendedName>
        <fullName evidence="3">UDP-N-acetylglucosamine 2-epimerase domain-containing protein</fullName>
    </recommendedName>
</protein>
<dbReference type="RefSeq" id="WP_068412110.1">
    <property type="nucleotide sequence ID" value="NZ_LRDB01000002.1"/>
</dbReference>
<evidence type="ECO:0000313" key="1">
    <source>
        <dbReference type="EMBL" id="KYG82846.1"/>
    </source>
</evidence>
<proteinExistence type="predicted"/>
<dbReference type="SUPFAM" id="SSF53756">
    <property type="entry name" value="UDP-Glycosyltransferase/glycogen phosphorylase"/>
    <property type="match status" value="1"/>
</dbReference>
<sequence length="469" mass="53530">MSDSIEYRFTPNQNVYQNGVVTAQELDKITAKAEFVLNDLHSDIQIGFLLKELIGQVFSENEVSSDKVLKRRPSLLRLFLVALFQVVKAKNKASEDVKLLLIRNSNKYHFKSLINPIHDRFQAKSDLMVHSDKSFNGITQKRLYYREVFKSLYISWRVSKSANETLRSMGFLIPESEIRFELFKNLMGYYSALDLCERRGYKMILVDTDRGNSLATSFCLAASKLGIKSATLQHGAIDMVIGYYPVIADEMWCWGDFQKRLLVVAGLEESRIQNIGNPVAQRKPFKEKMSMIIGFGLSGGHVIDIEKNIILWLLEQESLKDFEILIKIRPSQAVQPWMLSNPRLGVYETEQRTDANSEFFKQVDLLIVTISSIGPEAVASGVPLWVYKISSIDLKLDELFVRTGLFPNISDPLELERESTSLKSDGSKYLKELWSTQSNFIMNDYYCAVGNMAVENICEGIQQEIRDSN</sequence>
<comment type="caution">
    <text evidence="1">The sequence shown here is derived from an EMBL/GenBank/DDBJ whole genome shotgun (WGS) entry which is preliminary data.</text>
</comment>
<dbReference type="Proteomes" id="UP000075615">
    <property type="component" value="Unassembled WGS sequence"/>
</dbReference>
<dbReference type="EMBL" id="LRDB01000002">
    <property type="protein sequence ID" value="KYG82846.1"/>
    <property type="molecule type" value="Genomic_DNA"/>
</dbReference>